<proteinExistence type="predicted"/>
<protein>
    <submittedName>
        <fullName evidence="1">Uncharacterized protein</fullName>
    </submittedName>
</protein>
<dbReference type="KEGG" id="mtw:CQW49_13585"/>
<evidence type="ECO:0000313" key="2">
    <source>
        <dbReference type="Proteomes" id="UP000230709"/>
    </source>
</evidence>
<name>A0A2D2D1D2_METT3</name>
<dbReference type="AlphaFoldDB" id="A0A2D2D1D2"/>
<accession>A0A2D2D1D2</accession>
<sequence length="64" mass="6915">MCKKTRQKTGLAGRGGRSFAALARGSTPWTMLSISTDLQDSARPQAAARAVSDRSGQGFRVLFW</sequence>
<evidence type="ECO:0000313" key="1">
    <source>
        <dbReference type="EMBL" id="ATQ68797.1"/>
    </source>
</evidence>
<organism evidence="1 2">
    <name type="scientific">Methylosinus trichosporium (strain ATCC 35070 / NCIMB 11131 / UNIQEM 75 / OB3b)</name>
    <dbReference type="NCBI Taxonomy" id="595536"/>
    <lineage>
        <taxon>Bacteria</taxon>
        <taxon>Pseudomonadati</taxon>
        <taxon>Pseudomonadota</taxon>
        <taxon>Alphaproteobacteria</taxon>
        <taxon>Hyphomicrobiales</taxon>
        <taxon>Methylocystaceae</taxon>
        <taxon>Methylosinus</taxon>
    </lineage>
</organism>
<dbReference type="EMBL" id="CP023737">
    <property type="protein sequence ID" value="ATQ68797.1"/>
    <property type="molecule type" value="Genomic_DNA"/>
</dbReference>
<keyword evidence="2" id="KW-1185">Reference proteome</keyword>
<dbReference type="Proteomes" id="UP000230709">
    <property type="component" value="Chromosome"/>
</dbReference>
<gene>
    <name evidence="1" type="ORF">CQW49_13585</name>
</gene>
<reference evidence="2" key="1">
    <citation type="submission" date="2017-10" db="EMBL/GenBank/DDBJ databases">
        <title>Completed PacBio SMRT sequence of Methylosinus trichosporium OB3b reveals presence of a third large plasmid.</title>
        <authorList>
            <person name="Charles T.C."/>
            <person name="Lynch M.D.J."/>
            <person name="Heil J.R."/>
            <person name="Cheng J."/>
        </authorList>
    </citation>
    <scope>NUCLEOTIDE SEQUENCE [LARGE SCALE GENOMIC DNA]</scope>
    <source>
        <strain evidence="2">OB3b</strain>
    </source>
</reference>